<feature type="chain" id="PRO_5023072353" description="Neutral metalloproteinase" evidence="10">
    <location>
        <begin position="25"/>
        <end position="532"/>
    </location>
</feature>
<keyword evidence="3" id="KW-0479">Metal-binding</keyword>
<dbReference type="InterPro" id="IPR023612">
    <property type="entry name" value="Peptidase_M4"/>
</dbReference>
<keyword evidence="10" id="KW-0964">Secreted</keyword>
<feature type="domain" description="FTP" evidence="13">
    <location>
        <begin position="54"/>
        <end position="102"/>
    </location>
</feature>
<dbReference type="Gene3D" id="1.10.390.10">
    <property type="entry name" value="Neutral Protease Domain 2"/>
    <property type="match status" value="1"/>
</dbReference>
<dbReference type="Pfam" id="PF01447">
    <property type="entry name" value="Peptidase_M4"/>
    <property type="match status" value="1"/>
</dbReference>
<keyword evidence="7 10" id="KW-0482">Metalloprotease</keyword>
<dbReference type="InterPro" id="IPR013856">
    <property type="entry name" value="Peptidase_M4_domain"/>
</dbReference>
<dbReference type="InterPro" id="IPR011096">
    <property type="entry name" value="FTP_domain"/>
</dbReference>
<dbReference type="SUPFAM" id="SSF55486">
    <property type="entry name" value="Metalloproteases ('zincins'), catalytic domain"/>
    <property type="match status" value="1"/>
</dbReference>
<evidence type="ECO:0000256" key="7">
    <source>
        <dbReference type="ARBA" id="ARBA00023049"/>
    </source>
</evidence>
<accession>I4VQB5</accession>
<reference evidence="14 15" key="1">
    <citation type="journal article" date="2012" name="J. Bacteriol.">
        <title>Genome sequences for six rhodanobacter strains, isolated from soils and the terrestrial subsurface, with variable denitrification capabilities.</title>
        <authorList>
            <person name="Kostka J.E."/>
            <person name="Green S.J."/>
            <person name="Rishishwar L."/>
            <person name="Prakash O."/>
            <person name="Katz L.S."/>
            <person name="Marino-Ramirez L."/>
            <person name="Jordan I.K."/>
            <person name="Munk C."/>
            <person name="Ivanova N."/>
            <person name="Mikhailova N."/>
            <person name="Watson D.B."/>
            <person name="Brown S.D."/>
            <person name="Palumbo A.V."/>
            <person name="Brooks S.C."/>
        </authorList>
    </citation>
    <scope>NUCLEOTIDE SEQUENCE [LARGE SCALE GENOMIC DNA]</scope>
    <source>
        <strain evidence="14 15">B39</strain>
    </source>
</reference>
<dbReference type="CDD" id="cd09597">
    <property type="entry name" value="M4_TLP"/>
    <property type="match status" value="1"/>
</dbReference>
<comment type="similarity">
    <text evidence="1 10">Belongs to the peptidase M4 family.</text>
</comment>
<dbReference type="InterPro" id="IPR001570">
    <property type="entry name" value="Peptidase_M4_C_domain"/>
</dbReference>
<comment type="function">
    <text evidence="10">Extracellular zinc metalloprotease.</text>
</comment>
<evidence type="ECO:0000256" key="8">
    <source>
        <dbReference type="ARBA" id="ARBA00023145"/>
    </source>
</evidence>
<dbReference type="GO" id="GO:0006508">
    <property type="term" value="P:proteolysis"/>
    <property type="evidence" value="ECO:0007669"/>
    <property type="project" value="UniProtKB-KW"/>
</dbReference>
<feature type="active site" evidence="9">
    <location>
        <position position="364"/>
    </location>
</feature>
<evidence type="ECO:0000256" key="3">
    <source>
        <dbReference type="ARBA" id="ARBA00022723"/>
    </source>
</evidence>
<comment type="subcellular location">
    <subcellularLocation>
        <location evidence="10">Secreted</location>
    </subcellularLocation>
</comment>
<feature type="domain" description="Peptidase M4" evidence="11">
    <location>
        <begin position="232"/>
        <end position="371"/>
    </location>
</feature>
<proteinExistence type="inferred from homology"/>
<dbReference type="RefSeq" id="WP_007810477.1">
    <property type="nucleotide sequence ID" value="NZ_AJXT01000067.1"/>
</dbReference>
<dbReference type="PANTHER" id="PTHR33794:SF1">
    <property type="entry name" value="BACILLOLYSIN"/>
    <property type="match status" value="1"/>
</dbReference>
<evidence type="ECO:0000256" key="9">
    <source>
        <dbReference type="PIRSR" id="PIRSR623612-1"/>
    </source>
</evidence>
<dbReference type="GO" id="GO:0004222">
    <property type="term" value="F:metalloendopeptidase activity"/>
    <property type="evidence" value="ECO:0007669"/>
    <property type="project" value="UniProtKB-UniRule"/>
</dbReference>
<evidence type="ECO:0000259" key="11">
    <source>
        <dbReference type="Pfam" id="PF01447"/>
    </source>
</evidence>
<keyword evidence="2 10" id="KW-0645">Protease</keyword>
<dbReference type="EC" id="3.4.24.-" evidence="10"/>
<sequence>MLQKKLVGALLAVMGGLAMPLCMAATRVDVHAQALGKITSSAMAARLNLGTGNAFVPRNQLRTAHGTVKTREQQTYLGVPVYGRHLVVERNASGVVLTARGSAERDLGAQLPSVHPRMTALQAQAALQSARGQSALVTDNAKSRLYVYPQANGQARLVYQTSYLVTVHGKPSRPTALVDANNGQVIRQWEGLTDGRRPPGGSTTPVAVGATGPGGNELTGLYDYDNSGPGRELLGAQRVGNTCYLQNDEVATYNLAGGQRVTQWTFGCSGSDPANWVSFGDSINGAYSPINDAHHFGGVVYDMYNTWFGKPPLENDDGTPMQLHMWVHYGTNYENAFWDGSEMIFGDGDQYFFPFVVLDVTGHEISHGFTEQHSGLEYDGQSGGMNEAFSDMAGEAVKFYDRGSNDFMVGADMVKPATVPLLGMAALRDMCTPSNDGLSIDNAADYYDGLDVHYSSGVYNRAFCTLARTDGWDTKMAFEVFHDANALYWGPSETYDSGSCGVEQAAVDRSYAEADVAAAFAVVGVTCDNVPR</sequence>
<keyword evidence="8" id="KW-0865">Zymogen</keyword>
<dbReference type="Gene3D" id="3.10.450.40">
    <property type="match status" value="1"/>
</dbReference>
<dbReference type="eggNOG" id="COG3227">
    <property type="taxonomic scope" value="Bacteria"/>
</dbReference>
<feature type="active site" description="Proton donor" evidence="9">
    <location>
        <position position="453"/>
    </location>
</feature>
<evidence type="ECO:0000256" key="10">
    <source>
        <dbReference type="RuleBase" id="RU366073"/>
    </source>
</evidence>
<evidence type="ECO:0000256" key="6">
    <source>
        <dbReference type="ARBA" id="ARBA00022833"/>
    </source>
</evidence>
<dbReference type="Pfam" id="PF07504">
    <property type="entry name" value="FTP"/>
    <property type="match status" value="1"/>
</dbReference>
<evidence type="ECO:0000259" key="13">
    <source>
        <dbReference type="Pfam" id="PF07504"/>
    </source>
</evidence>
<keyword evidence="5 10" id="KW-0378">Hydrolase</keyword>
<evidence type="ECO:0000313" key="15">
    <source>
        <dbReference type="Proteomes" id="UP000003226"/>
    </source>
</evidence>
<feature type="signal peptide" evidence="10">
    <location>
        <begin position="1"/>
        <end position="24"/>
    </location>
</feature>
<dbReference type="InterPro" id="IPR027268">
    <property type="entry name" value="Peptidase_M4/M1_CTD_sf"/>
</dbReference>
<name>I4VQB5_9GAMM</name>
<dbReference type="PRINTS" id="PR00730">
    <property type="entry name" value="THERMOLYSIN"/>
</dbReference>
<dbReference type="Pfam" id="PF02868">
    <property type="entry name" value="Peptidase_M4_C"/>
    <property type="match status" value="1"/>
</dbReference>
<organism evidence="14 15">
    <name type="scientific">Rhodanobacter spathiphylli B39</name>
    <dbReference type="NCBI Taxonomy" id="1163407"/>
    <lineage>
        <taxon>Bacteria</taxon>
        <taxon>Pseudomonadati</taxon>
        <taxon>Pseudomonadota</taxon>
        <taxon>Gammaproteobacteria</taxon>
        <taxon>Lysobacterales</taxon>
        <taxon>Rhodanobacteraceae</taxon>
        <taxon>Rhodanobacter</taxon>
    </lineage>
</organism>
<dbReference type="EMBL" id="AJXT01000067">
    <property type="protein sequence ID" value="EIL89406.1"/>
    <property type="molecule type" value="Genomic_DNA"/>
</dbReference>
<evidence type="ECO:0000313" key="14">
    <source>
        <dbReference type="EMBL" id="EIL89406.1"/>
    </source>
</evidence>
<dbReference type="InterPro" id="IPR050728">
    <property type="entry name" value="Zinc_Metalloprotease_M4"/>
</dbReference>
<dbReference type="PANTHER" id="PTHR33794">
    <property type="entry name" value="BACILLOLYSIN"/>
    <property type="match status" value="1"/>
</dbReference>
<dbReference type="PATRIC" id="fig|1163407.3.peg.3373"/>
<evidence type="ECO:0000256" key="5">
    <source>
        <dbReference type="ARBA" id="ARBA00022801"/>
    </source>
</evidence>
<evidence type="ECO:0000256" key="4">
    <source>
        <dbReference type="ARBA" id="ARBA00022729"/>
    </source>
</evidence>
<comment type="cofactor">
    <cofactor evidence="10">
        <name>Zn(2+)</name>
        <dbReference type="ChEBI" id="CHEBI:29105"/>
    </cofactor>
</comment>
<dbReference type="AlphaFoldDB" id="I4VQB5"/>
<dbReference type="Gene3D" id="3.10.450.490">
    <property type="match status" value="1"/>
</dbReference>
<keyword evidence="15" id="KW-1185">Reference proteome</keyword>
<comment type="caution">
    <text evidence="14">The sequence shown here is derived from an EMBL/GenBank/DDBJ whole genome shotgun (WGS) entry which is preliminary data.</text>
</comment>
<dbReference type="MEROPS" id="M04.005"/>
<dbReference type="GO" id="GO:0005576">
    <property type="term" value="C:extracellular region"/>
    <property type="evidence" value="ECO:0007669"/>
    <property type="project" value="UniProtKB-SubCell"/>
</dbReference>
<evidence type="ECO:0000259" key="12">
    <source>
        <dbReference type="Pfam" id="PF02868"/>
    </source>
</evidence>
<evidence type="ECO:0000256" key="1">
    <source>
        <dbReference type="ARBA" id="ARBA00009388"/>
    </source>
</evidence>
<dbReference type="OrthoDB" id="5378341at2"/>
<dbReference type="STRING" id="1163407.UU7_16822"/>
<protein>
    <recommendedName>
        <fullName evidence="10">Neutral metalloproteinase</fullName>
        <ecNumber evidence="10">3.4.24.-</ecNumber>
    </recommendedName>
</protein>
<keyword evidence="4 10" id="KW-0732">Signal</keyword>
<evidence type="ECO:0000256" key="2">
    <source>
        <dbReference type="ARBA" id="ARBA00022670"/>
    </source>
</evidence>
<gene>
    <name evidence="14" type="ORF">UU7_16822</name>
</gene>
<keyword evidence="6 10" id="KW-0862">Zinc</keyword>
<dbReference type="GO" id="GO:0046872">
    <property type="term" value="F:metal ion binding"/>
    <property type="evidence" value="ECO:0007669"/>
    <property type="project" value="UniProtKB-UniRule"/>
</dbReference>
<dbReference type="Proteomes" id="UP000003226">
    <property type="component" value="Unassembled WGS sequence"/>
</dbReference>
<dbReference type="Gene3D" id="3.10.170.10">
    <property type="match status" value="1"/>
</dbReference>
<feature type="domain" description="Peptidase M4 C-terminal" evidence="12">
    <location>
        <begin position="374"/>
        <end position="525"/>
    </location>
</feature>